<evidence type="ECO:0000313" key="1">
    <source>
        <dbReference type="EMBL" id="HAF0796632.1"/>
    </source>
</evidence>
<gene>
    <name evidence="1" type="ORF">G9W11_003389</name>
</gene>
<dbReference type="EMBL" id="DAATZT010000023">
    <property type="protein sequence ID" value="HAF0796632.1"/>
    <property type="molecule type" value="Genomic_DNA"/>
</dbReference>
<accession>A0A741LJU8</accession>
<reference evidence="1" key="2">
    <citation type="submission" date="2018-07" db="EMBL/GenBank/DDBJ databases">
        <authorList>
            <consortium name="NCBI Pathogen Detection Project"/>
        </authorList>
    </citation>
    <scope>NUCLEOTIDE SEQUENCE</scope>
    <source>
        <strain evidence="1">11-2590</strain>
    </source>
</reference>
<comment type="caution">
    <text evidence="1">The sequence shown here is derived from an EMBL/GenBank/DDBJ whole genome shotgun (WGS) entry which is preliminary data.</text>
</comment>
<dbReference type="AlphaFoldDB" id="A0A741LJU8"/>
<protein>
    <submittedName>
        <fullName evidence="1">Uncharacterized protein</fullName>
    </submittedName>
</protein>
<name>A0A741LJU8_SALEB</name>
<organism evidence="1">
    <name type="scientific">Salmonella enterica subsp. enterica serovar Java</name>
    <dbReference type="NCBI Taxonomy" id="224729"/>
    <lineage>
        <taxon>Bacteria</taxon>
        <taxon>Pseudomonadati</taxon>
        <taxon>Pseudomonadota</taxon>
        <taxon>Gammaproteobacteria</taxon>
        <taxon>Enterobacterales</taxon>
        <taxon>Enterobacteriaceae</taxon>
        <taxon>Salmonella</taxon>
    </lineage>
</organism>
<proteinExistence type="predicted"/>
<reference evidence="1" key="1">
    <citation type="journal article" date="2018" name="Genome Biol.">
        <title>SKESA: strategic k-mer extension for scrupulous assemblies.</title>
        <authorList>
            <person name="Souvorov A."/>
            <person name="Agarwala R."/>
            <person name="Lipman D.J."/>
        </authorList>
    </citation>
    <scope>NUCLEOTIDE SEQUENCE</scope>
    <source>
        <strain evidence="1">11-2590</strain>
    </source>
</reference>
<sequence length="45" mass="4899">MSLGLIEKLLGAFFFLPHNLATNHLHVMRQKASSATAIIPHTVTA</sequence>